<dbReference type="InterPro" id="IPR003591">
    <property type="entry name" value="Leu-rich_rpt_typical-subtyp"/>
</dbReference>
<evidence type="ECO:0000256" key="2">
    <source>
        <dbReference type="ARBA" id="ARBA00022614"/>
    </source>
</evidence>
<accession>A0AAV1RY78</accession>
<comment type="subcellular location">
    <subcellularLocation>
        <location evidence="1">Cell envelope</location>
    </subcellularLocation>
</comment>
<evidence type="ECO:0000256" key="5">
    <source>
        <dbReference type="ARBA" id="ARBA00022989"/>
    </source>
</evidence>
<evidence type="ECO:0000256" key="3">
    <source>
        <dbReference type="ARBA" id="ARBA00022692"/>
    </source>
</evidence>
<keyword evidence="10" id="KW-1185">Reference proteome</keyword>
<evidence type="ECO:0000256" key="4">
    <source>
        <dbReference type="ARBA" id="ARBA00022737"/>
    </source>
</evidence>
<dbReference type="InterPro" id="IPR051848">
    <property type="entry name" value="PGIP"/>
</dbReference>
<dbReference type="PANTHER" id="PTHR48059:SF30">
    <property type="entry name" value="OS06G0587000 PROTEIN"/>
    <property type="match status" value="1"/>
</dbReference>
<dbReference type="Pfam" id="PF13516">
    <property type="entry name" value="LRR_6"/>
    <property type="match status" value="1"/>
</dbReference>
<dbReference type="InterPro" id="IPR032675">
    <property type="entry name" value="LRR_dom_sf"/>
</dbReference>
<gene>
    <name evidence="9" type="ORF">DCAF_LOCUS15832</name>
</gene>
<dbReference type="AlphaFoldDB" id="A0AAV1RY78"/>
<dbReference type="InterPro" id="IPR001611">
    <property type="entry name" value="Leu-rich_rpt"/>
</dbReference>
<dbReference type="InterPro" id="IPR013210">
    <property type="entry name" value="LRR_N_plant-typ"/>
</dbReference>
<evidence type="ECO:0000313" key="10">
    <source>
        <dbReference type="Proteomes" id="UP001314170"/>
    </source>
</evidence>
<dbReference type="Pfam" id="PF00560">
    <property type="entry name" value="LRR_1"/>
    <property type="match status" value="2"/>
</dbReference>
<evidence type="ECO:0000259" key="8">
    <source>
        <dbReference type="Pfam" id="PF08263"/>
    </source>
</evidence>
<feature type="domain" description="Leucine-rich repeat-containing N-terminal plant-type" evidence="8">
    <location>
        <begin position="31"/>
        <end position="73"/>
    </location>
</feature>
<keyword evidence="5" id="KW-1133">Transmembrane helix</keyword>
<dbReference type="Pfam" id="PF08263">
    <property type="entry name" value="LRRNT_2"/>
    <property type="match status" value="1"/>
</dbReference>
<dbReference type="Gene3D" id="3.80.10.10">
    <property type="entry name" value="Ribonuclease Inhibitor"/>
    <property type="match status" value="1"/>
</dbReference>
<dbReference type="EMBL" id="CAWUPB010001160">
    <property type="protein sequence ID" value="CAK7340746.1"/>
    <property type="molecule type" value="Genomic_DNA"/>
</dbReference>
<sequence length="202" mass="22780">MSEPALDDSYSEQSEKSTRVHKEITRKLLADEERIGLLEIKIWINDPNPNVLTDWVDNKKDADCCKWHGVKCDSATKRVVELSLEDTRSYWEFKDLKLEILNLRRNLFNDSILLSLSQLSSLKSLNLADNSLTGSTSINVLVSGLRKLEELDLRGNAFSDNILSFLHEISSLKILDLSHNNLTTISSGINGKVANPISNRIL</sequence>
<comment type="caution">
    <text evidence="9">The sequence shown here is derived from an EMBL/GenBank/DDBJ whole genome shotgun (WGS) entry which is preliminary data.</text>
</comment>
<proteinExistence type="inferred from homology"/>
<name>A0AAV1RY78_9ROSI</name>
<organism evidence="9 10">
    <name type="scientific">Dovyalis caffra</name>
    <dbReference type="NCBI Taxonomy" id="77055"/>
    <lineage>
        <taxon>Eukaryota</taxon>
        <taxon>Viridiplantae</taxon>
        <taxon>Streptophyta</taxon>
        <taxon>Embryophyta</taxon>
        <taxon>Tracheophyta</taxon>
        <taxon>Spermatophyta</taxon>
        <taxon>Magnoliopsida</taxon>
        <taxon>eudicotyledons</taxon>
        <taxon>Gunneridae</taxon>
        <taxon>Pentapetalae</taxon>
        <taxon>rosids</taxon>
        <taxon>fabids</taxon>
        <taxon>Malpighiales</taxon>
        <taxon>Salicaceae</taxon>
        <taxon>Flacourtieae</taxon>
        <taxon>Dovyalis</taxon>
    </lineage>
</organism>
<evidence type="ECO:0000256" key="6">
    <source>
        <dbReference type="ARBA" id="ARBA00023136"/>
    </source>
</evidence>
<dbReference type="PROSITE" id="PS51450">
    <property type="entry name" value="LRR"/>
    <property type="match status" value="1"/>
</dbReference>
<protein>
    <recommendedName>
        <fullName evidence="8">Leucine-rich repeat-containing N-terminal plant-type domain-containing protein</fullName>
    </recommendedName>
</protein>
<keyword evidence="2" id="KW-0433">Leucine-rich repeat</keyword>
<evidence type="ECO:0000256" key="1">
    <source>
        <dbReference type="ARBA" id="ARBA00004196"/>
    </source>
</evidence>
<keyword evidence="4" id="KW-0677">Repeat</keyword>
<keyword evidence="3" id="KW-0812">Transmembrane</keyword>
<evidence type="ECO:0000313" key="9">
    <source>
        <dbReference type="EMBL" id="CAK7340746.1"/>
    </source>
</evidence>
<keyword evidence="6" id="KW-0472">Membrane</keyword>
<dbReference type="PRINTS" id="PR00019">
    <property type="entry name" value="LEURICHRPT"/>
</dbReference>
<reference evidence="9 10" key="1">
    <citation type="submission" date="2024-01" db="EMBL/GenBank/DDBJ databases">
        <authorList>
            <person name="Waweru B."/>
        </authorList>
    </citation>
    <scope>NUCLEOTIDE SEQUENCE [LARGE SCALE GENOMIC DNA]</scope>
</reference>
<comment type="similarity">
    <text evidence="7">Belongs to the polygalacturonase-inhibiting protein family.</text>
</comment>
<dbReference type="SMART" id="SM00369">
    <property type="entry name" value="LRR_TYP"/>
    <property type="match status" value="3"/>
</dbReference>
<evidence type="ECO:0000256" key="7">
    <source>
        <dbReference type="ARBA" id="ARBA00038043"/>
    </source>
</evidence>
<dbReference type="SUPFAM" id="SSF52058">
    <property type="entry name" value="L domain-like"/>
    <property type="match status" value="1"/>
</dbReference>
<dbReference type="PANTHER" id="PTHR48059">
    <property type="entry name" value="POLYGALACTURONASE INHIBITOR 1"/>
    <property type="match status" value="1"/>
</dbReference>
<dbReference type="Proteomes" id="UP001314170">
    <property type="component" value="Unassembled WGS sequence"/>
</dbReference>